<dbReference type="PRINTS" id="PR00392">
    <property type="entry name" value="PROFILIN"/>
</dbReference>
<evidence type="ECO:0000313" key="10">
    <source>
        <dbReference type="EMBL" id="KAH7636367.1"/>
    </source>
</evidence>
<dbReference type="PANTHER" id="PTHR11604">
    <property type="entry name" value="PROFILIN"/>
    <property type="match status" value="1"/>
</dbReference>
<dbReference type="InterPro" id="IPR036140">
    <property type="entry name" value="PFN_sf"/>
</dbReference>
<keyword evidence="6 7" id="KW-0206">Cytoskeleton</keyword>
<reference evidence="10" key="3">
    <citation type="submission" date="2020-06" db="EMBL/GenBank/DDBJ databases">
        <authorList>
            <person name="Ji K."/>
            <person name="Li J."/>
        </authorList>
    </citation>
    <scope>NUCLEOTIDE SEQUENCE</scope>
    <source>
        <strain evidence="10">JKM2019</strain>
        <tissue evidence="10">Whole body</tissue>
    </source>
</reference>
<dbReference type="PANTHER" id="PTHR11604:SF0">
    <property type="entry name" value="PROFILIN"/>
    <property type="match status" value="1"/>
</dbReference>
<dbReference type="Proteomes" id="UP000790347">
    <property type="component" value="Unassembled WGS sequence"/>
</dbReference>
<evidence type="ECO:0000256" key="8">
    <source>
        <dbReference type="RuleBase" id="RU003909"/>
    </source>
</evidence>
<comment type="subcellular location">
    <subcellularLocation>
        <location evidence="1">Cytoplasm</location>
        <location evidence="1">Cytoskeleton</location>
    </subcellularLocation>
</comment>
<comment type="function">
    <text evidence="7">Binds to actin and affects the structure of the cytoskeleton. At high concentrations, profilin prevents the polymerization of actin, whereas it enhances it at low concentrations.</text>
</comment>
<evidence type="ECO:0000256" key="3">
    <source>
        <dbReference type="ARBA" id="ARBA00011583"/>
    </source>
</evidence>
<dbReference type="GO" id="GO:0003785">
    <property type="term" value="F:actin monomer binding"/>
    <property type="evidence" value="ECO:0007669"/>
    <property type="project" value="TreeGrafter"/>
</dbReference>
<keyword evidence="4" id="KW-0963">Cytoplasm</keyword>
<reference evidence="11" key="5">
    <citation type="journal article" date="2022" name="Res Sq">
        <title>Comparative Genomics Reveals Insights into the Divergent Evolution of Astigmatic Mites and Household Pest Adaptations.</title>
        <authorList>
            <person name="Xiong Q."/>
            <person name="Wan A.T.-Y."/>
            <person name="Liu X.-Y."/>
            <person name="Fung C.S.-H."/>
            <person name="Xiao X."/>
            <person name="Malainual N."/>
            <person name="Hou J."/>
            <person name="Wang L."/>
            <person name="Wang M."/>
            <person name="Yang K."/>
            <person name="Cui Y."/>
            <person name="Leung E."/>
            <person name="Nong W."/>
            <person name="Shin S.-K."/>
            <person name="Au S."/>
            <person name="Jeong K.Y."/>
            <person name="Chew F.T."/>
            <person name="Hui J."/>
            <person name="Leung T.F."/>
            <person name="Tungtrongchitr A."/>
            <person name="Zhong N."/>
            <person name="Liu Z."/>
            <person name="Tsui S."/>
        </authorList>
    </citation>
    <scope>NUCLEOTIDE SEQUENCE</scope>
    <source>
        <strain evidence="11">Derf</strain>
        <tissue evidence="11">Whole organism</tissue>
    </source>
</reference>
<sequence>MSWQSYVDNQICQHVDCTLAAIANIQDGSVWAKFEKDDKKINPKELKTIADTIRQNPSGFLETGIHIGGEKYICIQADNQLVRGRRGSSALCIVATNTCLLAAATVDGFPPGQLNNVIEKLGDYLRSNNY</sequence>
<dbReference type="InterPro" id="IPR005455">
    <property type="entry name" value="PFN_euk"/>
</dbReference>
<dbReference type="InterPro" id="IPR048278">
    <property type="entry name" value="PFN"/>
</dbReference>
<evidence type="ECO:0000313" key="12">
    <source>
        <dbReference type="Proteomes" id="UP000790347"/>
    </source>
</evidence>
<evidence type="ECO:0000256" key="6">
    <source>
        <dbReference type="ARBA" id="ARBA00023212"/>
    </source>
</evidence>
<dbReference type="Gene3D" id="3.30.450.30">
    <property type="entry name" value="Dynein light chain 2a, cytoplasmic"/>
    <property type="match status" value="1"/>
</dbReference>
<keyword evidence="5 8" id="KW-0009">Actin-binding</keyword>
<evidence type="ECO:0000313" key="9">
    <source>
        <dbReference type="EMBL" id="AIO08866.1"/>
    </source>
</evidence>
<dbReference type="GO" id="GO:0005856">
    <property type="term" value="C:cytoskeleton"/>
    <property type="evidence" value="ECO:0007669"/>
    <property type="project" value="UniProtKB-SubCell"/>
</dbReference>
<gene>
    <name evidence="11" type="ORF">DERF_002390</name>
    <name evidence="10" type="ORF">HUG17_10337</name>
</gene>
<evidence type="ECO:0000256" key="5">
    <source>
        <dbReference type="ARBA" id="ARBA00023203"/>
    </source>
</evidence>
<evidence type="ECO:0000256" key="2">
    <source>
        <dbReference type="ARBA" id="ARBA00010058"/>
    </source>
</evidence>
<dbReference type="InterPro" id="IPR027310">
    <property type="entry name" value="Profilin_CS"/>
</dbReference>
<dbReference type="EMBL" id="SDOV01000010">
    <property type="protein sequence ID" value="KAH7636367.1"/>
    <property type="molecule type" value="Genomic_DNA"/>
</dbReference>
<evidence type="ECO:0000256" key="1">
    <source>
        <dbReference type="ARBA" id="ARBA00004245"/>
    </source>
</evidence>
<reference evidence="9" key="2">
    <citation type="submission" date="2014-06" db="EMBL/GenBank/DDBJ databases">
        <title>Cloning, expression, purification and immunological activity of genes from Dermatophagoides farinae.</title>
        <authorList>
            <person name="Liu Z.-G."/>
            <person name="Yang P.-C."/>
            <person name="Liu X.-Y."/>
            <person name="Wu Y.-L."/>
            <person name="Ji K.-M."/>
            <person name="Li Z.-M."/>
            <person name="Jiang C.-L."/>
        </authorList>
    </citation>
    <scope>NUCLEOTIDE SEQUENCE</scope>
</reference>
<dbReference type="AlphaFoldDB" id="A0A088SV45"/>
<dbReference type="SMART" id="SM00392">
    <property type="entry name" value="PROF"/>
    <property type="match status" value="1"/>
</dbReference>
<dbReference type="CDD" id="cd00148">
    <property type="entry name" value="PROF"/>
    <property type="match status" value="1"/>
</dbReference>
<reference evidence="11" key="1">
    <citation type="submission" date="2013-05" db="EMBL/GenBank/DDBJ databases">
        <authorList>
            <person name="Yim A.K.Y."/>
            <person name="Chan T.F."/>
            <person name="Ji K.M."/>
            <person name="Liu X.Y."/>
            <person name="Zhou J.W."/>
            <person name="Li R.Q."/>
            <person name="Yang K.Y."/>
            <person name="Li J."/>
            <person name="Li M."/>
            <person name="Law P.T.W."/>
            <person name="Wu Y.L."/>
            <person name="Cai Z.L."/>
            <person name="Qin H."/>
            <person name="Bao Y."/>
            <person name="Leung R.K.K."/>
            <person name="Ng P.K.S."/>
            <person name="Zou J."/>
            <person name="Zhong X.J."/>
            <person name="Ran P.X."/>
            <person name="Zhong N.S."/>
            <person name="Liu Z.G."/>
            <person name="Tsui S.K.W."/>
        </authorList>
    </citation>
    <scope>NUCLEOTIDE SEQUENCE</scope>
    <source>
        <strain evidence="11">Derf</strain>
        <tissue evidence="11">Whole organism</tissue>
    </source>
</reference>
<evidence type="ECO:0000256" key="7">
    <source>
        <dbReference type="RuleBase" id="RU003908"/>
    </source>
</evidence>
<dbReference type="PRINTS" id="PR01640">
    <property type="entry name" value="PROFILINPLNT"/>
</dbReference>
<comment type="similarity">
    <text evidence="2 8">Belongs to the profilin family.</text>
</comment>
<dbReference type="PROSITE" id="PS00414">
    <property type="entry name" value="PROFILIN"/>
    <property type="match status" value="1"/>
</dbReference>
<evidence type="ECO:0000313" key="11">
    <source>
        <dbReference type="EMBL" id="KAH9528441.1"/>
    </source>
</evidence>
<protein>
    <recommendedName>
        <fullName evidence="8">Profilin</fullName>
    </recommendedName>
</protein>
<dbReference type="Pfam" id="PF00235">
    <property type="entry name" value="Profilin"/>
    <property type="match status" value="1"/>
</dbReference>
<dbReference type="Proteomes" id="UP000828236">
    <property type="component" value="Unassembled WGS sequence"/>
</dbReference>
<name>A0A088SV45_DERFA</name>
<reference evidence="10" key="4">
    <citation type="journal article" date="2021" name="World Allergy Organ. J.">
        <title>Chromosome-level assembly of Dermatophagoides farinae genome and transcriptome reveals two novel allergens Der f 37 and Der f 39.</title>
        <authorList>
            <person name="Chen J."/>
            <person name="Cai Z."/>
            <person name="Fan D."/>
            <person name="Hu J."/>
            <person name="Hou Y."/>
            <person name="He Y."/>
            <person name="Zhang Z."/>
            <person name="Zhao Z."/>
            <person name="Gao P."/>
            <person name="Hu W."/>
            <person name="Sun J."/>
            <person name="Li J."/>
            <person name="Ji K."/>
        </authorList>
    </citation>
    <scope>NUCLEOTIDE SEQUENCE</scope>
    <source>
        <strain evidence="10">JKM2019</strain>
    </source>
</reference>
<dbReference type="OrthoDB" id="421374at2759"/>
<dbReference type="EMBL" id="KM010010">
    <property type="protein sequence ID" value="AIO08866.1"/>
    <property type="molecule type" value="mRNA"/>
</dbReference>
<dbReference type="EMBL" id="ASGP02000001">
    <property type="protein sequence ID" value="KAH9528441.1"/>
    <property type="molecule type" value="Genomic_DNA"/>
</dbReference>
<dbReference type="SMR" id="A0A088SV45"/>
<evidence type="ECO:0000256" key="4">
    <source>
        <dbReference type="ARBA" id="ARBA00022490"/>
    </source>
</evidence>
<accession>A0A088SV45</accession>
<dbReference type="GO" id="GO:0005938">
    <property type="term" value="C:cell cortex"/>
    <property type="evidence" value="ECO:0007669"/>
    <property type="project" value="TreeGrafter"/>
</dbReference>
<comment type="subunit">
    <text evidence="3 7">Occurs in many kinds of cells as a complex with monomeric actin in a 1:1 ratio.</text>
</comment>
<proteinExistence type="evidence at transcript level"/>
<keyword evidence="12" id="KW-1185">Reference proteome</keyword>
<dbReference type="SUPFAM" id="SSF55770">
    <property type="entry name" value="Profilin (actin-binding protein)"/>
    <property type="match status" value="1"/>
</dbReference>
<organism evidence="9">
    <name type="scientific">Dermatophagoides farinae</name>
    <name type="common">American house dust mite</name>
    <dbReference type="NCBI Taxonomy" id="6954"/>
    <lineage>
        <taxon>Eukaryota</taxon>
        <taxon>Metazoa</taxon>
        <taxon>Ecdysozoa</taxon>
        <taxon>Arthropoda</taxon>
        <taxon>Chelicerata</taxon>
        <taxon>Arachnida</taxon>
        <taxon>Acari</taxon>
        <taxon>Acariformes</taxon>
        <taxon>Sarcoptiformes</taxon>
        <taxon>Astigmata</taxon>
        <taxon>Psoroptidia</taxon>
        <taxon>Analgoidea</taxon>
        <taxon>Pyroglyphidae</taxon>
        <taxon>Dermatophagoidinae</taxon>
        <taxon>Dermatophagoides</taxon>
    </lineage>
</organism>